<proteinExistence type="predicted"/>
<organism evidence="1 2">
    <name type="scientific">Brassica cretica</name>
    <name type="common">Mustard</name>
    <dbReference type="NCBI Taxonomy" id="69181"/>
    <lineage>
        <taxon>Eukaryota</taxon>
        <taxon>Viridiplantae</taxon>
        <taxon>Streptophyta</taxon>
        <taxon>Embryophyta</taxon>
        <taxon>Tracheophyta</taxon>
        <taxon>Spermatophyta</taxon>
        <taxon>Magnoliopsida</taxon>
        <taxon>eudicotyledons</taxon>
        <taxon>Gunneridae</taxon>
        <taxon>Pentapetalae</taxon>
        <taxon>rosids</taxon>
        <taxon>malvids</taxon>
        <taxon>Brassicales</taxon>
        <taxon>Brassicaceae</taxon>
        <taxon>Brassiceae</taxon>
        <taxon>Brassica</taxon>
    </lineage>
</organism>
<accession>A0A8S9Q9E5</accession>
<gene>
    <name evidence="1" type="ORF">F2Q69_00022920</name>
</gene>
<name>A0A8S9Q9E5_BRACR</name>
<comment type="caution">
    <text evidence="1">The sequence shown here is derived from an EMBL/GenBank/DDBJ whole genome shotgun (WGS) entry which is preliminary data.</text>
</comment>
<evidence type="ECO:0000313" key="1">
    <source>
        <dbReference type="EMBL" id="KAF3536463.1"/>
    </source>
</evidence>
<protein>
    <submittedName>
        <fullName evidence="1">Uncharacterized protein</fullName>
    </submittedName>
</protein>
<dbReference type="EMBL" id="QGKX02001290">
    <property type="protein sequence ID" value="KAF3536463.1"/>
    <property type="molecule type" value="Genomic_DNA"/>
</dbReference>
<evidence type="ECO:0000313" key="2">
    <source>
        <dbReference type="Proteomes" id="UP000712600"/>
    </source>
</evidence>
<sequence length="215" mass="23104">MRFFLITLLHPPPSPYNLQSTISDLTANVKPSLALLQLTLLHKRVTSGSSNIGDGLAIAEPQMSPEIMSPEIQVRASPDHGVTIGLLSLTKSKSSTLNTEPYLHPPASPYNLRSTISNLPANVKPSLTLLQVSTPFSIKEPRWLLSLDSRLKLTLLHTRVTPGSSNIGDGLAIAEPQMSPEIMSPEIQVRASPDHGVTIGSSNISCFALKGSRPC</sequence>
<dbReference type="Proteomes" id="UP000712600">
    <property type="component" value="Unassembled WGS sequence"/>
</dbReference>
<dbReference type="AlphaFoldDB" id="A0A8S9Q9E5"/>
<reference evidence="1" key="1">
    <citation type="submission" date="2019-12" db="EMBL/GenBank/DDBJ databases">
        <title>Genome sequencing and annotation of Brassica cretica.</title>
        <authorList>
            <person name="Studholme D.J."/>
            <person name="Sarris P."/>
        </authorList>
    </citation>
    <scope>NUCLEOTIDE SEQUENCE</scope>
    <source>
        <strain evidence="1">PFS-109/04</strain>
        <tissue evidence="1">Leaf</tissue>
    </source>
</reference>